<keyword evidence="7" id="KW-1185">Reference proteome</keyword>
<dbReference type="EC" id="5.4.99.5" evidence="3"/>
<dbReference type="Proteomes" id="UP000188354">
    <property type="component" value="Chromosome LG03"/>
</dbReference>
<sequence>MAEGNYTLDSVRDVLVREEDIIIFGLIERAKFPLNFNAYNKNYFNIPSFALTLLHFVAIDTEALQAKGGRYGNPEENPFFPEKLPPSFVTPYPFTKFLHAGGASININKSIWKFYLDEFLSKWFDVLGDDGNYAQTAASDFSLLQDKKGIEKLLTDTSVEEKVIKRVEEKARVYGMYVTLNKGNKNGTKYKVDPLVVSTLYKKWLIPLTKSVEVEYLLHRLD</sequence>
<reference evidence="6 7" key="1">
    <citation type="journal article" date="2017" name="Plant Biotechnol. J.">
        <title>A comprehensive draft genome sequence for lupin (Lupinus angustifolius), an emerging health food: insights into plant-microbe interactions and legume evolution.</title>
        <authorList>
            <person name="Hane J.K."/>
            <person name="Ming Y."/>
            <person name="Kamphuis L.G."/>
            <person name="Nelson M.N."/>
            <person name="Garg G."/>
            <person name="Atkins C.A."/>
            <person name="Bayer P.E."/>
            <person name="Bravo A."/>
            <person name="Bringans S."/>
            <person name="Cannon S."/>
            <person name="Edwards D."/>
            <person name="Foley R."/>
            <person name="Gao L.L."/>
            <person name="Harrison M.J."/>
            <person name="Huang W."/>
            <person name="Hurgobin B."/>
            <person name="Li S."/>
            <person name="Liu C.W."/>
            <person name="McGrath A."/>
            <person name="Morahan G."/>
            <person name="Murray J."/>
            <person name="Weller J."/>
            <person name="Jian J."/>
            <person name="Singh K.B."/>
        </authorList>
    </citation>
    <scope>NUCLEOTIDE SEQUENCE [LARGE SCALE GENOMIC DNA]</scope>
    <source>
        <strain evidence="7">cv. Tanjil</strain>
        <tissue evidence="6">Whole plant</tissue>
    </source>
</reference>
<evidence type="ECO:0000256" key="2">
    <source>
        <dbReference type="ARBA" id="ARBA00004496"/>
    </source>
</evidence>
<dbReference type="OMA" id="HELIPMF"/>
<dbReference type="GO" id="GO:0046417">
    <property type="term" value="P:chorismate metabolic process"/>
    <property type="evidence" value="ECO:0007669"/>
    <property type="project" value="InterPro"/>
</dbReference>
<accession>A0A1J7INP6</accession>
<evidence type="ECO:0000256" key="1">
    <source>
        <dbReference type="ARBA" id="ARBA00000824"/>
    </source>
</evidence>
<keyword evidence="5" id="KW-0413">Isomerase</keyword>
<evidence type="ECO:0000313" key="7">
    <source>
        <dbReference type="Proteomes" id="UP000188354"/>
    </source>
</evidence>
<dbReference type="SUPFAM" id="SSF48600">
    <property type="entry name" value="Chorismate mutase II"/>
    <property type="match status" value="1"/>
</dbReference>
<dbReference type="InterPro" id="IPR036263">
    <property type="entry name" value="Chorismate_II_sf"/>
</dbReference>
<dbReference type="GO" id="GO:0009073">
    <property type="term" value="P:aromatic amino acid family biosynthetic process"/>
    <property type="evidence" value="ECO:0007669"/>
    <property type="project" value="InterPro"/>
</dbReference>
<organism evidence="6 7">
    <name type="scientific">Lupinus angustifolius</name>
    <name type="common">Narrow-leaved blue lupine</name>
    <dbReference type="NCBI Taxonomy" id="3871"/>
    <lineage>
        <taxon>Eukaryota</taxon>
        <taxon>Viridiplantae</taxon>
        <taxon>Streptophyta</taxon>
        <taxon>Embryophyta</taxon>
        <taxon>Tracheophyta</taxon>
        <taxon>Spermatophyta</taxon>
        <taxon>Magnoliopsida</taxon>
        <taxon>eudicotyledons</taxon>
        <taxon>Gunneridae</taxon>
        <taxon>Pentapetalae</taxon>
        <taxon>rosids</taxon>
        <taxon>fabids</taxon>
        <taxon>Fabales</taxon>
        <taxon>Fabaceae</taxon>
        <taxon>Papilionoideae</taxon>
        <taxon>50 kb inversion clade</taxon>
        <taxon>genistoids sensu lato</taxon>
        <taxon>core genistoids</taxon>
        <taxon>Genisteae</taxon>
        <taxon>Lupinus</taxon>
    </lineage>
</organism>
<name>A0A1J7INP6_LUPAN</name>
<proteinExistence type="predicted"/>
<dbReference type="AlphaFoldDB" id="A0A1J7INP6"/>
<dbReference type="UniPathway" id="UPA00120">
    <property type="reaction ID" value="UER00203"/>
</dbReference>
<comment type="catalytic activity">
    <reaction evidence="1">
        <text>chorismate = prephenate</text>
        <dbReference type="Rhea" id="RHEA:13897"/>
        <dbReference type="ChEBI" id="CHEBI:29748"/>
        <dbReference type="ChEBI" id="CHEBI:29934"/>
        <dbReference type="EC" id="5.4.99.5"/>
    </reaction>
</comment>
<dbReference type="GO" id="GO:0004106">
    <property type="term" value="F:chorismate mutase activity"/>
    <property type="evidence" value="ECO:0007669"/>
    <property type="project" value="UniProtKB-EC"/>
</dbReference>
<dbReference type="PANTHER" id="PTHR21145:SF12">
    <property type="entry name" value="CHORISMATE MUTASE"/>
    <property type="match status" value="1"/>
</dbReference>
<dbReference type="Gramene" id="OIW14379">
    <property type="protein sequence ID" value="OIW14379"/>
    <property type="gene ID" value="TanjilG_15733"/>
</dbReference>
<evidence type="ECO:0000256" key="5">
    <source>
        <dbReference type="ARBA" id="ARBA00023235"/>
    </source>
</evidence>
<comment type="subcellular location">
    <subcellularLocation>
        <location evidence="2">Cytoplasm</location>
    </subcellularLocation>
</comment>
<dbReference type="InterPro" id="IPR037039">
    <property type="entry name" value="CM_AroQ_sf_eucaryotic"/>
</dbReference>
<dbReference type="Gene3D" id="1.10.590.10">
    <property type="entry name" value="Chorismate mutase, AroQ class superfamily, eukaryotic"/>
    <property type="match status" value="2"/>
</dbReference>
<gene>
    <name evidence="6" type="ORF">TanjilG_15733</name>
</gene>
<dbReference type="InterPro" id="IPR008238">
    <property type="entry name" value="Chorismate_mutase_AroQ_euk"/>
</dbReference>
<evidence type="ECO:0000256" key="3">
    <source>
        <dbReference type="ARBA" id="ARBA00012404"/>
    </source>
</evidence>
<dbReference type="PANTHER" id="PTHR21145">
    <property type="entry name" value="CHORISMATE MUTASE"/>
    <property type="match status" value="1"/>
</dbReference>
<evidence type="ECO:0000256" key="4">
    <source>
        <dbReference type="ARBA" id="ARBA00022490"/>
    </source>
</evidence>
<keyword evidence="4" id="KW-0963">Cytoplasm</keyword>
<dbReference type="PROSITE" id="PS51169">
    <property type="entry name" value="CHORISMATE_MUT_3"/>
    <property type="match status" value="1"/>
</dbReference>
<protein>
    <recommendedName>
        <fullName evidence="3">chorismate mutase</fullName>
        <ecNumber evidence="3">5.4.99.5</ecNumber>
    </recommendedName>
</protein>
<evidence type="ECO:0000313" key="6">
    <source>
        <dbReference type="EMBL" id="OIW14379.1"/>
    </source>
</evidence>
<dbReference type="STRING" id="3871.A0A1J7INP6"/>
<dbReference type="EMBL" id="CM007363">
    <property type="protein sequence ID" value="OIW14379.1"/>
    <property type="molecule type" value="Genomic_DNA"/>
</dbReference>
<dbReference type="GO" id="GO:0005737">
    <property type="term" value="C:cytoplasm"/>
    <property type="evidence" value="ECO:0007669"/>
    <property type="project" value="UniProtKB-SubCell"/>
</dbReference>